<evidence type="ECO:0000256" key="2">
    <source>
        <dbReference type="SAM" id="Coils"/>
    </source>
</evidence>
<organism evidence="4 5">
    <name type="scientific">Acuticoccus sediminis</name>
    <dbReference type="NCBI Taxonomy" id="2184697"/>
    <lineage>
        <taxon>Bacteria</taxon>
        <taxon>Pseudomonadati</taxon>
        <taxon>Pseudomonadota</taxon>
        <taxon>Alphaproteobacteria</taxon>
        <taxon>Hyphomicrobiales</taxon>
        <taxon>Amorphaceae</taxon>
        <taxon>Acuticoccus</taxon>
    </lineage>
</organism>
<protein>
    <submittedName>
        <fullName evidence="4">MerR family transcriptional regulator</fullName>
    </submittedName>
</protein>
<dbReference type="OrthoDB" id="9803659at2"/>
<evidence type="ECO:0000313" key="5">
    <source>
        <dbReference type="Proteomes" id="UP000249590"/>
    </source>
</evidence>
<keyword evidence="1" id="KW-0238">DNA-binding</keyword>
<dbReference type="PANTHER" id="PTHR30204:SF58">
    <property type="entry name" value="HTH-TYPE TRANSCRIPTIONAL REGULATOR YFMP"/>
    <property type="match status" value="1"/>
</dbReference>
<evidence type="ECO:0000313" key="4">
    <source>
        <dbReference type="EMBL" id="RAI04461.1"/>
    </source>
</evidence>
<gene>
    <name evidence="4" type="ORF">DLJ53_02325</name>
</gene>
<evidence type="ECO:0000259" key="3">
    <source>
        <dbReference type="PROSITE" id="PS50937"/>
    </source>
</evidence>
<name>A0A8B2P063_9HYPH</name>
<dbReference type="Pfam" id="PF13411">
    <property type="entry name" value="MerR_1"/>
    <property type="match status" value="1"/>
</dbReference>
<dbReference type="InterPro" id="IPR000551">
    <property type="entry name" value="MerR-type_HTH_dom"/>
</dbReference>
<dbReference type="Proteomes" id="UP000249590">
    <property type="component" value="Unassembled WGS sequence"/>
</dbReference>
<dbReference type="PROSITE" id="PS50937">
    <property type="entry name" value="HTH_MERR_2"/>
    <property type="match status" value="1"/>
</dbReference>
<keyword evidence="5" id="KW-1185">Reference proteome</keyword>
<dbReference type="GO" id="GO:0003700">
    <property type="term" value="F:DNA-binding transcription factor activity"/>
    <property type="evidence" value="ECO:0007669"/>
    <property type="project" value="InterPro"/>
</dbReference>
<reference evidence="4 5" key="1">
    <citation type="submission" date="2018-05" db="EMBL/GenBank/DDBJ databases">
        <title>Acuticoccus sediminis sp. nov., isolated from deep-sea sediment of Indian Ocean.</title>
        <authorList>
            <person name="Liu X."/>
            <person name="Lai Q."/>
            <person name="Du Y."/>
            <person name="Sun F."/>
            <person name="Zhang X."/>
            <person name="Wang S."/>
            <person name="Shao Z."/>
        </authorList>
    </citation>
    <scope>NUCLEOTIDE SEQUENCE [LARGE SCALE GENOMIC DNA]</scope>
    <source>
        <strain evidence="4 5">PTG4-2</strain>
    </source>
</reference>
<feature type="domain" description="HTH merR-type" evidence="3">
    <location>
        <begin position="24"/>
        <end position="91"/>
    </location>
</feature>
<sequence>MEASSEVAGQPRLVWNRRAVTETFYTVTQLADELGMTPRAVRFYESKGLISPKRAGSTRIYTERERTRLVLVQRGKRLGFSLQDIKDYLELYEADQSDQEQLTTLLDGVRSRISQLEEQSAALALTMTELREIEVQASEALAKLKRCKVG</sequence>
<dbReference type="SUPFAM" id="SSF46955">
    <property type="entry name" value="Putative DNA-binding domain"/>
    <property type="match status" value="1"/>
</dbReference>
<dbReference type="RefSeq" id="WP_111341998.1">
    <property type="nucleotide sequence ID" value="NZ_JAIWKD010000001.1"/>
</dbReference>
<dbReference type="SMART" id="SM00422">
    <property type="entry name" value="HTH_MERR"/>
    <property type="match status" value="1"/>
</dbReference>
<feature type="coiled-coil region" evidence="2">
    <location>
        <begin position="99"/>
        <end position="133"/>
    </location>
</feature>
<dbReference type="EMBL" id="QHHQ01000001">
    <property type="protein sequence ID" value="RAI04461.1"/>
    <property type="molecule type" value="Genomic_DNA"/>
</dbReference>
<evidence type="ECO:0000256" key="1">
    <source>
        <dbReference type="ARBA" id="ARBA00023125"/>
    </source>
</evidence>
<dbReference type="Gene3D" id="1.10.1660.10">
    <property type="match status" value="1"/>
</dbReference>
<dbReference type="InterPro" id="IPR009061">
    <property type="entry name" value="DNA-bd_dom_put_sf"/>
</dbReference>
<dbReference type="AlphaFoldDB" id="A0A8B2P063"/>
<dbReference type="GO" id="GO:0003677">
    <property type="term" value="F:DNA binding"/>
    <property type="evidence" value="ECO:0007669"/>
    <property type="project" value="UniProtKB-KW"/>
</dbReference>
<accession>A0A8B2P063</accession>
<keyword evidence="2" id="KW-0175">Coiled coil</keyword>
<comment type="caution">
    <text evidence="4">The sequence shown here is derived from an EMBL/GenBank/DDBJ whole genome shotgun (WGS) entry which is preliminary data.</text>
</comment>
<dbReference type="InterPro" id="IPR047057">
    <property type="entry name" value="MerR_fam"/>
</dbReference>
<dbReference type="CDD" id="cd04776">
    <property type="entry name" value="HTH_GnyR"/>
    <property type="match status" value="1"/>
</dbReference>
<proteinExistence type="predicted"/>
<dbReference type="PANTHER" id="PTHR30204">
    <property type="entry name" value="REDOX-CYCLING DRUG-SENSING TRANSCRIPTIONAL ACTIVATOR SOXR"/>
    <property type="match status" value="1"/>
</dbReference>